<name>A0A093X762_TALMA</name>
<feature type="compositionally biased region" description="Low complexity" evidence="1">
    <location>
        <begin position="60"/>
        <end position="80"/>
    </location>
</feature>
<gene>
    <name evidence="3" type="ORF">GQ26_0043480</name>
    <name evidence="2" type="ORF">GQ26_0750150</name>
</gene>
<dbReference type="HOGENOM" id="CLU_164918_0_0_1"/>
<proteinExistence type="predicted"/>
<dbReference type="EMBL" id="JPOX01000075">
    <property type="protein sequence ID" value="KFX41033.1"/>
    <property type="molecule type" value="Genomic_DNA"/>
</dbReference>
<organism evidence="2">
    <name type="scientific">Talaromyces marneffei PM1</name>
    <dbReference type="NCBI Taxonomy" id="1077442"/>
    <lineage>
        <taxon>Eukaryota</taxon>
        <taxon>Fungi</taxon>
        <taxon>Dikarya</taxon>
        <taxon>Ascomycota</taxon>
        <taxon>Pezizomycotina</taxon>
        <taxon>Eurotiomycetes</taxon>
        <taxon>Eurotiomycetidae</taxon>
        <taxon>Eurotiales</taxon>
        <taxon>Trichocomaceae</taxon>
        <taxon>Talaromyces</taxon>
        <taxon>Talaromyces sect. Talaromyces</taxon>
    </lineage>
</organism>
<accession>A0A093X762</accession>
<reference evidence="2" key="2">
    <citation type="journal article" date="2014" name="PLoS Genet.">
        <title>Signature gene expression reveals novel clues to the molecular mechanisms of dimorphic transition in Penicillium marneffei.</title>
        <authorList>
            <person name="Yang E."/>
            <person name="Wang G."/>
            <person name="Cai J."/>
            <person name="Woo P.C."/>
            <person name="Lau S.K."/>
            <person name="Yuen K.-Y."/>
            <person name="Chow W.-N."/>
            <person name="Lin X."/>
        </authorList>
    </citation>
    <scope>NUCLEOTIDE SEQUENCE</scope>
    <source>
        <strain evidence="2">PM1</strain>
    </source>
</reference>
<feature type="region of interest" description="Disordered" evidence="1">
    <location>
        <begin position="45"/>
        <end position="95"/>
    </location>
</feature>
<feature type="compositionally biased region" description="Polar residues" evidence="1">
    <location>
        <begin position="81"/>
        <end position="95"/>
    </location>
</feature>
<dbReference type="AlphaFoldDB" id="A0A093X762"/>
<sequence length="112" mass="12240">MASSITNDVRLDSPDDWDEWETALLNQAETYHILLVLQGIEDPILSLKSDPPVAPPTGPTPSASTARIGAAAGTRGHTASQPSQDSETVQSTSPRKTFLALWTRWIKKEENR</sequence>
<evidence type="ECO:0000313" key="2">
    <source>
        <dbReference type="EMBL" id="KFX41033.1"/>
    </source>
</evidence>
<evidence type="ECO:0000313" key="3">
    <source>
        <dbReference type="EMBL" id="KFX52014.1"/>
    </source>
</evidence>
<comment type="caution">
    <text evidence="2">The sequence shown here is derived from an EMBL/GenBank/DDBJ whole genome shotgun (WGS) entry which is preliminary data.</text>
</comment>
<reference key="1">
    <citation type="journal article" date="2014" name="PLoS Genet.">
        <title>Signature Gene Expression Reveals Novel Clues to the Molecular Mechanisms of Dimorphic Transition in Penicillium marneffei.</title>
        <authorList>
            <person name="Yang E."/>
            <person name="Wang G."/>
            <person name="Cai J."/>
            <person name="Woo P.C."/>
            <person name="Lau S.K."/>
            <person name="Yuen K.-Y."/>
            <person name="Chow W.-N."/>
            <person name="Lin X."/>
        </authorList>
    </citation>
    <scope>NUCLEOTIDE SEQUENCE [LARGE SCALE GENOMIC DNA]</scope>
    <source>
        <strain>PM1</strain>
    </source>
</reference>
<evidence type="ECO:0000256" key="1">
    <source>
        <dbReference type="SAM" id="MobiDB-lite"/>
    </source>
</evidence>
<protein>
    <submittedName>
        <fullName evidence="2">Uncharacterized protein</fullName>
    </submittedName>
</protein>
<dbReference type="EMBL" id="JPOX01000004">
    <property type="protein sequence ID" value="KFX52014.1"/>
    <property type="molecule type" value="Genomic_DNA"/>
</dbReference>